<dbReference type="HOGENOM" id="CLU_027720_0_0_1"/>
<evidence type="ECO:0000313" key="2">
    <source>
        <dbReference type="EMBL" id="EEH39673.1"/>
    </source>
</evidence>
<feature type="region of interest" description="Disordered" evidence="1">
    <location>
        <begin position="329"/>
        <end position="370"/>
    </location>
</feature>
<dbReference type="OrthoDB" id="4507572at2759"/>
<dbReference type="RefSeq" id="XP_002795974.1">
    <property type="nucleotide sequence ID" value="XM_002795928.1"/>
</dbReference>
<evidence type="ECO:0000256" key="1">
    <source>
        <dbReference type="SAM" id="MobiDB-lite"/>
    </source>
</evidence>
<feature type="compositionally biased region" description="Polar residues" evidence="1">
    <location>
        <begin position="180"/>
        <end position="193"/>
    </location>
</feature>
<name>C1GTL7_PARBA</name>
<feature type="compositionally biased region" description="Polar residues" evidence="1">
    <location>
        <begin position="102"/>
        <end position="122"/>
    </location>
</feature>
<feature type="compositionally biased region" description="Basic and acidic residues" evidence="1">
    <location>
        <begin position="332"/>
        <end position="344"/>
    </location>
</feature>
<feature type="region of interest" description="Disordered" evidence="1">
    <location>
        <begin position="176"/>
        <end position="232"/>
    </location>
</feature>
<feature type="region of interest" description="Disordered" evidence="1">
    <location>
        <begin position="37"/>
        <end position="135"/>
    </location>
</feature>
<dbReference type="AlphaFoldDB" id="C1GTL7"/>
<dbReference type="Proteomes" id="UP000002059">
    <property type="component" value="Partially assembled WGS sequence"/>
</dbReference>
<dbReference type="PANTHER" id="PTHR42023:SF1">
    <property type="entry name" value="BHLH DOMAIN-CONTAINING PROTEIN"/>
    <property type="match status" value="1"/>
</dbReference>
<dbReference type="EMBL" id="KN293995">
    <property type="protein sequence ID" value="EEH39673.1"/>
    <property type="molecule type" value="Genomic_DNA"/>
</dbReference>
<keyword evidence="3" id="KW-1185">Reference proteome</keyword>
<dbReference type="KEGG" id="pbl:PAAG_01862"/>
<protein>
    <submittedName>
        <fullName evidence="2">Uncharacterized protein</fullName>
    </submittedName>
</protein>
<proteinExistence type="predicted"/>
<evidence type="ECO:0000313" key="3">
    <source>
        <dbReference type="Proteomes" id="UP000002059"/>
    </source>
</evidence>
<dbReference type="PANTHER" id="PTHR42023">
    <property type="entry name" value="BHLH DOMAIN-CONTAINING PROTEIN"/>
    <property type="match status" value="1"/>
</dbReference>
<feature type="compositionally biased region" description="Basic and acidic residues" evidence="1">
    <location>
        <begin position="39"/>
        <end position="55"/>
    </location>
</feature>
<dbReference type="eggNOG" id="ENOG502SU6X">
    <property type="taxonomic scope" value="Eukaryota"/>
</dbReference>
<reference evidence="2 3" key="1">
    <citation type="journal article" date="2011" name="PLoS Genet.">
        <title>Comparative genomic analysis of human fungal pathogens causing paracoccidioidomycosis.</title>
        <authorList>
            <person name="Desjardins C.A."/>
            <person name="Champion M.D."/>
            <person name="Holder J.W."/>
            <person name="Muszewska A."/>
            <person name="Goldberg J."/>
            <person name="Bailao A.M."/>
            <person name="Brigido M.M."/>
            <person name="Ferreira M.E."/>
            <person name="Garcia A.M."/>
            <person name="Grynberg M."/>
            <person name="Gujja S."/>
            <person name="Heiman D.I."/>
            <person name="Henn M.R."/>
            <person name="Kodira C.D."/>
            <person name="Leon-Narvaez H."/>
            <person name="Longo L.V."/>
            <person name="Ma L.J."/>
            <person name="Malavazi I."/>
            <person name="Matsuo A.L."/>
            <person name="Morais F.V."/>
            <person name="Pereira M."/>
            <person name="Rodriguez-Brito S."/>
            <person name="Sakthikumar S."/>
            <person name="Salem-Izacc S.M."/>
            <person name="Sykes S.M."/>
            <person name="Teixeira M.M."/>
            <person name="Vallejo M.C."/>
            <person name="Walter M.E."/>
            <person name="Yandava C."/>
            <person name="Young S."/>
            <person name="Zeng Q."/>
            <person name="Zucker J."/>
            <person name="Felipe M.S."/>
            <person name="Goldman G.H."/>
            <person name="Haas B.J."/>
            <person name="McEwen J.G."/>
            <person name="Nino-Vega G."/>
            <person name="Puccia R."/>
            <person name="San-Blas G."/>
            <person name="Soares C.M."/>
            <person name="Birren B.W."/>
            <person name="Cuomo C.A."/>
        </authorList>
    </citation>
    <scope>NUCLEOTIDE SEQUENCE [LARGE SCALE GENOMIC DNA]</scope>
    <source>
        <strain evidence="3">ATCC MYA-826 / Pb01</strain>
    </source>
</reference>
<feature type="region of interest" description="Disordered" evidence="1">
    <location>
        <begin position="491"/>
        <end position="513"/>
    </location>
</feature>
<sequence length="614" mass="68307">MWKKNRSAKEREIGNPTLLATTFDNAALRNMTSINTPANREHHANDSHSRQEKGHHCGPGLPPLPFKSMEPTTLRRNPPSRPAVTSSIYSERDSYLQPEPDLSSTRYNTHPSRNYNTYQTGYRDNKYTDISPPDSPIFIPGGYRESPDVSPIDEPLPQFPPPREIWLATALPVPPKDVPTKTNTTVRAPSQSYELPPPPTRLKPTSPREASNRLTRWDDFSGEPTESEKGKVAQVIPGSIATKKSPTTKQTSKQGFNFRAKGKELNQARKKIMEGRRQTDIDVKVDKDDPARIPPPREPWKGASGRTAIVNPIETKKALRTQPLSIQTQLPPRKDSRQGVERKMLPTTNATGGHRPRTVSISKEGGHVTPDLTIKPVVPLKAGSNTPTSSKHFLPPAFSSGSGTPAQSEAPKAIHQATPGLYLATMLQDINLEQQPSSRFSATTYAPTEPANSPPGTPRPRSADKEAPPVPYMAAGKKKPISQTFTKVMARKPTPSEMSTWTAKTLPRSPPEMEAGNRIDAMEAKMNDLARRKDNINTIIHELTQVIQPSSIAYDIATRSEVKRSVASLNNELVEIRKEEHDVGMKLMRARKKQDQEEFYQPSSIWIKRVTEDY</sequence>
<gene>
    <name evidence="2" type="ORF">PAAG_01862</name>
</gene>
<feature type="region of interest" description="Disordered" evidence="1">
    <location>
        <begin position="442"/>
        <end position="468"/>
    </location>
</feature>
<dbReference type="VEuPathDB" id="FungiDB:PAAG_01862"/>
<organism evidence="2 3">
    <name type="scientific">Paracoccidioides lutzii (strain ATCC MYA-826 / Pb01)</name>
    <name type="common">Paracoccidioides brasiliensis</name>
    <dbReference type="NCBI Taxonomy" id="502779"/>
    <lineage>
        <taxon>Eukaryota</taxon>
        <taxon>Fungi</taxon>
        <taxon>Dikarya</taxon>
        <taxon>Ascomycota</taxon>
        <taxon>Pezizomycotina</taxon>
        <taxon>Eurotiomycetes</taxon>
        <taxon>Eurotiomycetidae</taxon>
        <taxon>Onygenales</taxon>
        <taxon>Ajellomycetaceae</taxon>
        <taxon>Paracoccidioides</taxon>
    </lineage>
</organism>
<dbReference type="OMA" id="MWKRLQG"/>
<dbReference type="GeneID" id="9099356"/>
<accession>C1GTL7</accession>